<dbReference type="EMBL" id="CP121671">
    <property type="protein sequence ID" value="WFT74220.1"/>
    <property type="molecule type" value="Genomic_DNA"/>
</dbReference>
<evidence type="ECO:0000313" key="3">
    <source>
        <dbReference type="EMBL" id="WFT74220.1"/>
    </source>
</evidence>
<dbReference type="Proteomes" id="UP001221597">
    <property type="component" value="Chromosome"/>
</dbReference>
<evidence type="ECO:0000256" key="1">
    <source>
        <dbReference type="ARBA" id="ARBA00093462"/>
    </source>
</evidence>
<dbReference type="InterPro" id="IPR034829">
    <property type="entry name" value="DnaD-like_sf"/>
</dbReference>
<comment type="similarity">
    <text evidence="1">Belongs to the DnaB/DnaD family.</text>
</comment>
<protein>
    <submittedName>
        <fullName evidence="3">DnaD domain protein</fullName>
    </submittedName>
</protein>
<dbReference type="SUPFAM" id="SSF158499">
    <property type="entry name" value="DnaD domain-like"/>
    <property type="match status" value="1"/>
</dbReference>
<dbReference type="RefSeq" id="WP_283076220.1">
    <property type="nucleotide sequence ID" value="NZ_CP121671.1"/>
</dbReference>
<dbReference type="PANTHER" id="PTHR37293:SF5">
    <property type="entry name" value="DNA REPLICATION PROTEIN"/>
    <property type="match status" value="1"/>
</dbReference>
<sequence>MNYLKEINAFYKKLEQTPLSGSAISLWHAFMNVNNLADWKEEFTVASWVVRAKAGLSEGTFKRARNELKEYGYLIHRARGSRLSAAYQMVSLQATMDRNVYDKTAPLVKQKKKQKEIVVVEGGPHSFYEQNMGMLTPFIAESITKWCEELSDELVMESMKIAVKQNKLLFQYCEGILKQWEKRGVKTVQTANLVEWESKKVPSRKSKKAANQSIFDELRAEGDKWITEKR</sequence>
<evidence type="ECO:0000259" key="2">
    <source>
        <dbReference type="Pfam" id="PF07261"/>
    </source>
</evidence>
<evidence type="ECO:0000313" key="4">
    <source>
        <dbReference type="Proteomes" id="UP001221597"/>
    </source>
</evidence>
<keyword evidence="4" id="KW-1185">Reference proteome</keyword>
<name>A0ABY8IVJ6_9BACI</name>
<gene>
    <name evidence="3" type="ORF">P9989_17925</name>
</gene>
<feature type="domain" description="DnaB/C C-terminal" evidence="2">
    <location>
        <begin position="126"/>
        <end position="192"/>
    </location>
</feature>
<proteinExistence type="inferred from homology"/>
<organism evidence="3 4">
    <name type="scientific">Halobacillus naozhouensis</name>
    <dbReference type="NCBI Taxonomy" id="554880"/>
    <lineage>
        <taxon>Bacteria</taxon>
        <taxon>Bacillati</taxon>
        <taxon>Bacillota</taxon>
        <taxon>Bacilli</taxon>
        <taxon>Bacillales</taxon>
        <taxon>Bacillaceae</taxon>
        <taxon>Halobacillus</taxon>
    </lineage>
</organism>
<reference evidence="3 4" key="1">
    <citation type="submission" date="2023-04" db="EMBL/GenBank/DDBJ databases">
        <title>Genome sequence of Halobacillus naozhouensis KACC 21980.</title>
        <authorList>
            <person name="Kim S."/>
            <person name="Heo J."/>
            <person name="Kwon S.-W."/>
        </authorList>
    </citation>
    <scope>NUCLEOTIDE SEQUENCE [LARGE SCALE GENOMIC DNA]</scope>
    <source>
        <strain evidence="3 4">KCTC 13234</strain>
    </source>
</reference>
<dbReference type="InterPro" id="IPR053162">
    <property type="entry name" value="DnaD"/>
</dbReference>
<dbReference type="Gene3D" id="1.10.10.630">
    <property type="entry name" value="DnaD domain-like"/>
    <property type="match status" value="1"/>
</dbReference>
<dbReference type="PANTHER" id="PTHR37293">
    <property type="entry name" value="PHAGE REPLICATION PROTEIN-RELATED"/>
    <property type="match status" value="1"/>
</dbReference>
<dbReference type="NCBIfam" id="TIGR01446">
    <property type="entry name" value="DnaD_dom"/>
    <property type="match status" value="1"/>
</dbReference>
<accession>A0ABY8IVJ6</accession>
<dbReference type="Pfam" id="PF07261">
    <property type="entry name" value="DnaB_2"/>
    <property type="match status" value="1"/>
</dbReference>
<dbReference type="InterPro" id="IPR006343">
    <property type="entry name" value="DnaB/C_C"/>
</dbReference>